<dbReference type="InterPro" id="IPR024344">
    <property type="entry name" value="MDMPI_metal-binding"/>
</dbReference>
<dbReference type="InterPro" id="IPR034660">
    <property type="entry name" value="DinB/YfiT-like"/>
</dbReference>
<evidence type="ECO:0000313" key="2">
    <source>
        <dbReference type="EMBL" id="GAT10767.1"/>
    </source>
</evidence>
<reference evidence="3" key="3">
    <citation type="journal article" date="2022" name="BMC Genomics">
        <title>Comparative genome analysis of mycobacteria focusing on tRNA and non-coding RNA.</title>
        <authorList>
            <person name="Behra P.R.K."/>
            <person name="Pettersson B.M.F."/>
            <person name="Ramesh M."/>
            <person name="Das S."/>
            <person name="Dasgupta S."/>
            <person name="Kirsebom L.A."/>
        </authorList>
    </citation>
    <scope>NUCLEOTIDE SEQUENCE</scope>
    <source>
        <strain evidence="3">DSM 44203</strain>
    </source>
</reference>
<protein>
    <submittedName>
        <fullName evidence="3">TIGR03086 family protein</fullName>
    </submittedName>
</protein>
<dbReference type="SUPFAM" id="SSF109854">
    <property type="entry name" value="DinB/YfiT-like putative metalloenzymes"/>
    <property type="match status" value="1"/>
</dbReference>
<reference evidence="3" key="2">
    <citation type="submission" date="2020-07" db="EMBL/GenBank/DDBJ databases">
        <authorList>
            <person name="Pettersson B.M.F."/>
            <person name="Behra P.R.K."/>
            <person name="Ramesh M."/>
            <person name="Das S."/>
            <person name="Dasgupta S."/>
            <person name="Kirsebom L.A."/>
        </authorList>
    </citation>
    <scope>NUCLEOTIDE SEQUENCE</scope>
    <source>
        <strain evidence="3">DSM 44203</strain>
    </source>
</reference>
<keyword evidence="4" id="KW-1185">Reference proteome</keyword>
<dbReference type="Proteomes" id="UP001207528">
    <property type="component" value="Unassembled WGS sequence"/>
</dbReference>
<reference evidence="2 4" key="1">
    <citation type="journal article" date="2016" name="Genome Announc.">
        <title>Draft Genome Sequences of Five Rapidly Growing Mycobacterium Species, M. thermoresistibile, M. fortuitum subsp. acetamidolyticum, M. canariasense, M. brisbanense, and M. novocastrense.</title>
        <authorList>
            <person name="Katahira K."/>
            <person name="Ogura Y."/>
            <person name="Gotoh Y."/>
            <person name="Hayashi T."/>
        </authorList>
    </citation>
    <scope>NUCLEOTIDE SEQUENCE [LARGE SCALE GENOMIC DNA]</scope>
    <source>
        <strain evidence="2 4">JCM18114</strain>
    </source>
</reference>
<dbReference type="GO" id="GO:0046872">
    <property type="term" value="F:metal ion binding"/>
    <property type="evidence" value="ECO:0007669"/>
    <property type="project" value="InterPro"/>
</dbReference>
<feature type="domain" description="Mycothiol-dependent maleylpyruvate isomerase metal-binding" evidence="1">
    <location>
        <begin position="12"/>
        <end position="139"/>
    </location>
</feature>
<accession>A0AAW5SIV2</accession>
<comment type="caution">
    <text evidence="3">The sequence shown here is derived from an EMBL/GenBank/DDBJ whole genome shotgun (WGS) entry which is preliminary data.</text>
</comment>
<dbReference type="AlphaFoldDB" id="A0AAW5SIV2"/>
<dbReference type="RefSeq" id="WP_064413969.1">
    <property type="nucleotide sequence ID" value="NZ_BCTA01000052.1"/>
</dbReference>
<dbReference type="Gene3D" id="1.20.120.450">
    <property type="entry name" value="dinb family like domain"/>
    <property type="match status" value="1"/>
</dbReference>
<evidence type="ECO:0000313" key="5">
    <source>
        <dbReference type="Proteomes" id="UP001207528"/>
    </source>
</evidence>
<proteinExistence type="predicted"/>
<organism evidence="3 5">
    <name type="scientific">Mycolicibacterium novocastrense</name>
    <name type="common">Mycobacterium novocastrense</name>
    <dbReference type="NCBI Taxonomy" id="59813"/>
    <lineage>
        <taxon>Bacteria</taxon>
        <taxon>Bacillati</taxon>
        <taxon>Actinomycetota</taxon>
        <taxon>Actinomycetes</taxon>
        <taxon>Mycobacteriales</taxon>
        <taxon>Mycobacteriaceae</taxon>
        <taxon>Mycolicibacterium</taxon>
    </lineage>
</organism>
<gene>
    <name evidence="3" type="ORF">H7I77_07190</name>
    <name evidence="2" type="ORF">RMCN_3900</name>
</gene>
<sequence>MHTINDPRPFHRTAINATVDVVSRVTADDLARPTPCQGWDLFELLTHMTVQHKGFAAAARGAGGDLAMWAPMTVAEDVRADPGGTYAAAAAEVLAAFAVEGVLESTFALPEFGEDAAVAGAMAIGFHFVDYVAHGWDVARSIDVPFGLPDDVVAAVLPLAMAVPDGEIRDADDSPFARAVAPEAGESDLDRVLRHLGRFPGWRAEGVTADR</sequence>
<dbReference type="Pfam" id="PF11716">
    <property type="entry name" value="MDMPI_N"/>
    <property type="match status" value="1"/>
</dbReference>
<name>A0AAW5SIV2_MYCNV</name>
<dbReference type="InterPro" id="IPR017520">
    <property type="entry name" value="CHP03086"/>
</dbReference>
<dbReference type="NCBIfam" id="TIGR03083">
    <property type="entry name" value="maleylpyruvate isomerase family mycothiol-dependent enzyme"/>
    <property type="match status" value="1"/>
</dbReference>
<dbReference type="InterPro" id="IPR017517">
    <property type="entry name" value="Maleyloyr_isom"/>
</dbReference>
<evidence type="ECO:0000259" key="1">
    <source>
        <dbReference type="Pfam" id="PF11716"/>
    </source>
</evidence>
<dbReference type="EMBL" id="JACKTI010000024">
    <property type="protein sequence ID" value="MCV7023139.1"/>
    <property type="molecule type" value="Genomic_DNA"/>
</dbReference>
<dbReference type="EMBL" id="BCTA01000052">
    <property type="protein sequence ID" value="GAT10767.1"/>
    <property type="molecule type" value="Genomic_DNA"/>
</dbReference>
<evidence type="ECO:0000313" key="3">
    <source>
        <dbReference type="EMBL" id="MCV7023139.1"/>
    </source>
</evidence>
<dbReference type="Proteomes" id="UP000069773">
    <property type="component" value="Unassembled WGS sequence"/>
</dbReference>
<evidence type="ECO:0000313" key="4">
    <source>
        <dbReference type="Proteomes" id="UP000069773"/>
    </source>
</evidence>
<dbReference type="NCBIfam" id="TIGR03086">
    <property type="entry name" value="TIGR03086 family metal-binding protein"/>
    <property type="match status" value="1"/>
</dbReference>